<evidence type="ECO:0000259" key="10">
    <source>
        <dbReference type="PROSITE" id="PS51012"/>
    </source>
</evidence>
<keyword evidence="3 9" id="KW-0813">Transport</keyword>
<dbReference type="GO" id="GO:0005886">
    <property type="term" value="C:plasma membrane"/>
    <property type="evidence" value="ECO:0007669"/>
    <property type="project" value="UniProtKB-SubCell"/>
</dbReference>
<dbReference type="RefSeq" id="WP_066124908.1">
    <property type="nucleotide sequence ID" value="NZ_FKIF01000002.1"/>
</dbReference>
<organism evidence="11 12">
    <name type="scientific">Bordetella ansorpii</name>
    <dbReference type="NCBI Taxonomy" id="288768"/>
    <lineage>
        <taxon>Bacteria</taxon>
        <taxon>Pseudomonadati</taxon>
        <taxon>Pseudomonadota</taxon>
        <taxon>Betaproteobacteria</taxon>
        <taxon>Burkholderiales</taxon>
        <taxon>Alcaligenaceae</taxon>
        <taxon>Bordetella</taxon>
    </lineage>
</organism>
<sequence length="264" mass="29505">MALAGSILAHRALIGSLVRREVVGRYRGSALGLLWSFFNPIFMLLVYTFVFSVVFKARWPGGTESRTEFALVLFAGLIVFNFFAECINRAPSLVLSNVNYVKKVVFPLEILPCVAVGSALFHLAISLTVWVLFYVIFYGVPHATVLLFPVVVVPLIVMILGLSWFLAALGVYLRDVTQFIGILTTVLMFVSPVFYSPTALPEQYRWFINLSPLTMIVEQGRAVLFWGQGINWLGWSVYAVASVIVAMLGYAWFQKTRKGFADVL</sequence>
<name>A0A157S9Q8_9BORD</name>
<keyword evidence="7" id="KW-0625">Polysaccharide transport</keyword>
<dbReference type="AlphaFoldDB" id="A0A157S9Q8"/>
<evidence type="ECO:0000313" key="12">
    <source>
        <dbReference type="Proteomes" id="UP000076848"/>
    </source>
</evidence>
<evidence type="ECO:0000256" key="6">
    <source>
        <dbReference type="ARBA" id="ARBA00022989"/>
    </source>
</evidence>
<dbReference type="STRING" id="288768.SAMEA3906486_01333"/>
<evidence type="ECO:0000313" key="11">
    <source>
        <dbReference type="EMBL" id="SAI67119.1"/>
    </source>
</evidence>
<keyword evidence="7" id="KW-0762">Sugar transport</keyword>
<feature type="transmembrane region" description="Helical" evidence="9">
    <location>
        <begin position="176"/>
        <end position="195"/>
    </location>
</feature>
<keyword evidence="6 9" id="KW-1133">Transmembrane helix</keyword>
<keyword evidence="8 9" id="KW-0472">Membrane</keyword>
<dbReference type="EMBL" id="FKIF01000002">
    <property type="protein sequence ID" value="SAI67119.1"/>
    <property type="molecule type" value="Genomic_DNA"/>
</dbReference>
<feature type="transmembrane region" description="Helical" evidence="9">
    <location>
        <begin position="104"/>
        <end position="137"/>
    </location>
</feature>
<evidence type="ECO:0000256" key="1">
    <source>
        <dbReference type="ARBA" id="ARBA00004651"/>
    </source>
</evidence>
<evidence type="ECO:0000256" key="7">
    <source>
        <dbReference type="ARBA" id="ARBA00023047"/>
    </source>
</evidence>
<evidence type="ECO:0000256" key="2">
    <source>
        <dbReference type="ARBA" id="ARBA00007783"/>
    </source>
</evidence>
<keyword evidence="5 9" id="KW-0812">Transmembrane</keyword>
<keyword evidence="12" id="KW-1185">Reference proteome</keyword>
<comment type="similarity">
    <text evidence="2 9">Belongs to the ABC-2 integral membrane protein family.</text>
</comment>
<feature type="transmembrane region" description="Helical" evidence="9">
    <location>
        <begin position="144"/>
        <end position="170"/>
    </location>
</feature>
<keyword evidence="4 9" id="KW-1003">Cell membrane</keyword>
<dbReference type="GO" id="GO:0015920">
    <property type="term" value="P:lipopolysaccharide transport"/>
    <property type="evidence" value="ECO:0007669"/>
    <property type="project" value="TreeGrafter"/>
</dbReference>
<accession>A0A157S9Q8</accession>
<feature type="transmembrane region" description="Helical" evidence="9">
    <location>
        <begin position="30"/>
        <end position="55"/>
    </location>
</feature>
<dbReference type="PROSITE" id="PS51012">
    <property type="entry name" value="ABC_TM2"/>
    <property type="match status" value="1"/>
</dbReference>
<protein>
    <recommendedName>
        <fullName evidence="9">Transport permease protein</fullName>
    </recommendedName>
</protein>
<dbReference type="PANTHER" id="PTHR30413:SF10">
    <property type="entry name" value="CAPSULE POLYSACCHARIDE EXPORT INNER-MEMBRANE PROTEIN CTRC"/>
    <property type="match status" value="1"/>
</dbReference>
<dbReference type="Pfam" id="PF01061">
    <property type="entry name" value="ABC2_membrane"/>
    <property type="match status" value="1"/>
</dbReference>
<dbReference type="PANTHER" id="PTHR30413">
    <property type="entry name" value="INNER MEMBRANE TRANSPORT PERMEASE"/>
    <property type="match status" value="1"/>
</dbReference>
<evidence type="ECO:0000256" key="3">
    <source>
        <dbReference type="ARBA" id="ARBA00022448"/>
    </source>
</evidence>
<evidence type="ECO:0000256" key="8">
    <source>
        <dbReference type="ARBA" id="ARBA00023136"/>
    </source>
</evidence>
<evidence type="ECO:0000256" key="4">
    <source>
        <dbReference type="ARBA" id="ARBA00022475"/>
    </source>
</evidence>
<proteinExistence type="inferred from homology"/>
<evidence type="ECO:0000256" key="9">
    <source>
        <dbReference type="RuleBase" id="RU361157"/>
    </source>
</evidence>
<feature type="transmembrane region" description="Helical" evidence="9">
    <location>
        <begin position="232"/>
        <end position="253"/>
    </location>
</feature>
<dbReference type="GO" id="GO:0015774">
    <property type="term" value="P:polysaccharide transport"/>
    <property type="evidence" value="ECO:0007669"/>
    <property type="project" value="UniProtKB-KW"/>
</dbReference>
<dbReference type="Proteomes" id="UP000076848">
    <property type="component" value="Unassembled WGS sequence"/>
</dbReference>
<feature type="domain" description="ABC transmembrane type-2" evidence="10">
    <location>
        <begin position="31"/>
        <end position="256"/>
    </location>
</feature>
<dbReference type="GO" id="GO:0140359">
    <property type="term" value="F:ABC-type transporter activity"/>
    <property type="evidence" value="ECO:0007669"/>
    <property type="project" value="InterPro"/>
</dbReference>
<feature type="transmembrane region" description="Helical" evidence="9">
    <location>
        <begin position="67"/>
        <end position="84"/>
    </location>
</feature>
<dbReference type="InterPro" id="IPR047817">
    <property type="entry name" value="ABC2_TM_bact-type"/>
</dbReference>
<comment type="subcellular location">
    <subcellularLocation>
        <location evidence="9">Cell inner membrane</location>
        <topology evidence="9">Multi-pass membrane protein</topology>
    </subcellularLocation>
    <subcellularLocation>
        <location evidence="1">Cell membrane</location>
        <topology evidence="1">Multi-pass membrane protein</topology>
    </subcellularLocation>
</comment>
<dbReference type="InterPro" id="IPR013525">
    <property type="entry name" value="ABC2_TM"/>
</dbReference>
<evidence type="ECO:0000256" key="5">
    <source>
        <dbReference type="ARBA" id="ARBA00022692"/>
    </source>
</evidence>
<gene>
    <name evidence="11" type="primary">wzm</name>
    <name evidence="11" type="ORF">SAMEA3906486_01333</name>
</gene>
<reference evidence="11 12" key="1">
    <citation type="submission" date="2016-04" db="EMBL/GenBank/DDBJ databases">
        <authorList>
            <consortium name="Pathogen Informatics"/>
        </authorList>
    </citation>
    <scope>NUCLEOTIDE SEQUENCE [LARGE SCALE GENOMIC DNA]</scope>
    <source>
        <strain evidence="11 12">H050680373</strain>
    </source>
</reference>